<evidence type="ECO:0008006" key="3">
    <source>
        <dbReference type="Google" id="ProtNLM"/>
    </source>
</evidence>
<dbReference type="AlphaFoldDB" id="A0AAJ0C0P7"/>
<dbReference type="InterPro" id="IPR036047">
    <property type="entry name" value="F-box-like_dom_sf"/>
</dbReference>
<dbReference type="Proteomes" id="UP001244011">
    <property type="component" value="Unassembled WGS sequence"/>
</dbReference>
<organism evidence="1 2">
    <name type="scientific">Phialemonium atrogriseum</name>
    <dbReference type="NCBI Taxonomy" id="1093897"/>
    <lineage>
        <taxon>Eukaryota</taxon>
        <taxon>Fungi</taxon>
        <taxon>Dikarya</taxon>
        <taxon>Ascomycota</taxon>
        <taxon>Pezizomycotina</taxon>
        <taxon>Sordariomycetes</taxon>
        <taxon>Sordariomycetidae</taxon>
        <taxon>Cephalothecales</taxon>
        <taxon>Cephalothecaceae</taxon>
        <taxon>Phialemonium</taxon>
    </lineage>
</organism>
<gene>
    <name evidence="1" type="ORF">QBC33DRAFT_41386</name>
</gene>
<accession>A0AAJ0C0P7</accession>
<dbReference type="EMBL" id="MU839006">
    <property type="protein sequence ID" value="KAK1768008.1"/>
    <property type="molecule type" value="Genomic_DNA"/>
</dbReference>
<dbReference type="GeneID" id="85307308"/>
<evidence type="ECO:0000313" key="1">
    <source>
        <dbReference type="EMBL" id="KAK1768008.1"/>
    </source>
</evidence>
<reference evidence="1" key="1">
    <citation type="submission" date="2023-06" db="EMBL/GenBank/DDBJ databases">
        <title>Genome-scale phylogeny and comparative genomics of the fungal order Sordariales.</title>
        <authorList>
            <consortium name="Lawrence Berkeley National Laboratory"/>
            <person name="Hensen N."/>
            <person name="Bonometti L."/>
            <person name="Westerberg I."/>
            <person name="Brannstrom I.O."/>
            <person name="Guillou S."/>
            <person name="Cros-Aarteil S."/>
            <person name="Calhoun S."/>
            <person name="Haridas S."/>
            <person name="Kuo A."/>
            <person name="Mondo S."/>
            <person name="Pangilinan J."/>
            <person name="Riley R."/>
            <person name="Labutti K."/>
            <person name="Andreopoulos B."/>
            <person name="Lipzen A."/>
            <person name="Chen C."/>
            <person name="Yanf M."/>
            <person name="Daum C."/>
            <person name="Ng V."/>
            <person name="Clum A."/>
            <person name="Steindorff A."/>
            <person name="Ohm R."/>
            <person name="Martin F."/>
            <person name="Silar P."/>
            <person name="Natvig D."/>
            <person name="Lalanne C."/>
            <person name="Gautier V."/>
            <person name="Ament-Velasquez S.L."/>
            <person name="Kruys A."/>
            <person name="Hutchinson M.I."/>
            <person name="Powell A.J."/>
            <person name="Barry K."/>
            <person name="Miller A.N."/>
            <person name="Grigoriev I.V."/>
            <person name="Debuchy R."/>
            <person name="Gladieux P."/>
            <person name="Thoren M.H."/>
            <person name="Johannesson H."/>
        </authorList>
    </citation>
    <scope>NUCLEOTIDE SEQUENCE</scope>
    <source>
        <strain evidence="1">8032-3</strain>
    </source>
</reference>
<dbReference type="SUPFAM" id="SSF81383">
    <property type="entry name" value="F-box domain"/>
    <property type="match status" value="1"/>
</dbReference>
<protein>
    <recommendedName>
        <fullName evidence="3">F-box domain-containing protein</fullName>
    </recommendedName>
</protein>
<comment type="caution">
    <text evidence="1">The sequence shown here is derived from an EMBL/GenBank/DDBJ whole genome shotgun (WGS) entry which is preliminary data.</text>
</comment>
<keyword evidence="2" id="KW-1185">Reference proteome</keyword>
<sequence length="93" mass="10692">MTLERHPQMPDEEKPCYLSALAPELFENILSHLDSVRTLSNLITTSRFVFRHFVGREGPIILRILQNELGPVLTDAKFLNRLRSSSSRTLSRN</sequence>
<dbReference type="RefSeq" id="XP_060284221.1">
    <property type="nucleotide sequence ID" value="XM_060424121.1"/>
</dbReference>
<name>A0AAJ0C0P7_9PEZI</name>
<evidence type="ECO:0000313" key="2">
    <source>
        <dbReference type="Proteomes" id="UP001244011"/>
    </source>
</evidence>
<proteinExistence type="predicted"/>